<keyword evidence="10" id="KW-0807">Transducer</keyword>
<dbReference type="InterPro" id="IPR046338">
    <property type="entry name" value="GAIN_dom_sf"/>
</dbReference>
<dbReference type="InterPro" id="IPR051587">
    <property type="entry name" value="Adhesion_GPCR"/>
</dbReference>
<dbReference type="STRING" id="8153.ENSHBUP00000009709"/>
<keyword evidence="6 11" id="KW-0472">Membrane</keyword>
<evidence type="ECO:0000256" key="9">
    <source>
        <dbReference type="ARBA" id="ARBA00023180"/>
    </source>
</evidence>
<dbReference type="Ensembl" id="ENSHBUT00000016399.1">
    <property type="protein sequence ID" value="ENSHBUP00000009709.1"/>
    <property type="gene ID" value="ENSHBUG00000001164.1"/>
</dbReference>
<dbReference type="FunFam" id="1.20.1070.10:FF:000058">
    <property type="entry name" value="Adhesion G protein-coupled receptor F5"/>
    <property type="match status" value="1"/>
</dbReference>
<dbReference type="GeneID" id="102303041"/>
<dbReference type="PROSITE" id="PS50221">
    <property type="entry name" value="GAIN_B"/>
    <property type="match status" value="1"/>
</dbReference>
<dbReference type="SMART" id="SM00303">
    <property type="entry name" value="GPS"/>
    <property type="match status" value="1"/>
</dbReference>
<dbReference type="Ensembl" id="ENSHBUT00000016386.1">
    <property type="protein sequence ID" value="ENSHBUP00000027861.1"/>
    <property type="gene ID" value="ENSHBUG00000001164.1"/>
</dbReference>
<evidence type="ECO:0000256" key="10">
    <source>
        <dbReference type="ARBA" id="ARBA00023224"/>
    </source>
</evidence>
<feature type="transmembrane region" description="Helical" evidence="11">
    <location>
        <begin position="733"/>
        <end position="756"/>
    </location>
</feature>
<dbReference type="GO" id="GO:0007189">
    <property type="term" value="P:adenylate cyclase-activating G protein-coupled receptor signaling pathway"/>
    <property type="evidence" value="ECO:0007669"/>
    <property type="project" value="TreeGrafter"/>
</dbReference>
<comment type="subcellular location">
    <subcellularLocation>
        <location evidence="1">Membrane</location>
        <topology evidence="1">Multi-pass membrane protein</topology>
    </subcellularLocation>
</comment>
<evidence type="ECO:0000313" key="15">
    <source>
        <dbReference type="Proteomes" id="UP000264840"/>
    </source>
</evidence>
<dbReference type="AlphaFoldDB" id="A0A3Q2WPC7"/>
<evidence type="ECO:0000256" key="5">
    <source>
        <dbReference type="ARBA" id="ARBA00023040"/>
    </source>
</evidence>
<dbReference type="Gene3D" id="1.20.1070.10">
    <property type="entry name" value="Rhodopsin 7-helix transmembrane proteins"/>
    <property type="match status" value="1"/>
</dbReference>
<feature type="domain" description="GAIN-B" evidence="12">
    <location>
        <begin position="557"/>
        <end position="721"/>
    </location>
</feature>
<evidence type="ECO:0000256" key="7">
    <source>
        <dbReference type="ARBA" id="ARBA00023157"/>
    </source>
</evidence>
<dbReference type="Pfam" id="PF01825">
    <property type="entry name" value="GPS"/>
    <property type="match status" value="1"/>
</dbReference>
<dbReference type="RefSeq" id="XP_005952144.1">
    <property type="nucleotide sequence ID" value="XM_005952082.3"/>
</dbReference>
<name>A0A3Q2WPC7_HAPBU</name>
<dbReference type="SUPFAM" id="SSF81321">
    <property type="entry name" value="Family A G protein-coupled receptor-like"/>
    <property type="match status" value="1"/>
</dbReference>
<feature type="transmembrane region" description="Helical" evidence="11">
    <location>
        <begin position="768"/>
        <end position="786"/>
    </location>
</feature>
<evidence type="ECO:0000259" key="13">
    <source>
        <dbReference type="PROSITE" id="PS50261"/>
    </source>
</evidence>
<evidence type="ECO:0000259" key="12">
    <source>
        <dbReference type="PROSITE" id="PS50221"/>
    </source>
</evidence>
<dbReference type="Gene3D" id="4.10.1240.10">
    <property type="entry name" value="GPCR, family 2, extracellular hormone receptor domain"/>
    <property type="match status" value="1"/>
</dbReference>
<organism evidence="14 15">
    <name type="scientific">Haplochromis burtoni</name>
    <name type="common">Burton's mouthbrooder</name>
    <name type="synonym">Chromis burtoni</name>
    <dbReference type="NCBI Taxonomy" id="8153"/>
    <lineage>
        <taxon>Eukaryota</taxon>
        <taxon>Metazoa</taxon>
        <taxon>Chordata</taxon>
        <taxon>Craniata</taxon>
        <taxon>Vertebrata</taxon>
        <taxon>Euteleostomi</taxon>
        <taxon>Actinopterygii</taxon>
        <taxon>Neopterygii</taxon>
        <taxon>Teleostei</taxon>
        <taxon>Neoteleostei</taxon>
        <taxon>Acanthomorphata</taxon>
        <taxon>Ovalentaria</taxon>
        <taxon>Cichlomorphae</taxon>
        <taxon>Cichliformes</taxon>
        <taxon>Cichlidae</taxon>
        <taxon>African cichlids</taxon>
        <taxon>Pseudocrenilabrinae</taxon>
        <taxon>Haplochromini</taxon>
        <taxon>Haplochromis</taxon>
    </lineage>
</organism>
<dbReference type="OMA" id="YQWNASV"/>
<evidence type="ECO:0000256" key="3">
    <source>
        <dbReference type="ARBA" id="ARBA00022692"/>
    </source>
</evidence>
<dbReference type="Proteomes" id="UP000264840">
    <property type="component" value="Unplaced"/>
</dbReference>
<sequence>MKMYSKVFIFLTGAVYIYYQVLAQDIYSAEIMVESNVTLDAQTVLSAINSTSLSLSKQTVQIINTELVAECLIVGTDTNCNCSTNYLWSNEVCYNYSCCGDATCKQNVSYITPLCSPKVQVFINGSVQTAAWDSTKTTTLQNQFQNLNAIQYVNVTGPRTISTSSSLQYVDFQVAVSVRVLTSKLQDIVNNLTSLLTPTAIFVDTLGMVIVEAPGTQVCYLSTPQLACKLEEATDSAGWNLTTGNQRFELNDGSVVQLNKICSTNTFQSCIGVTLNKVTGTWEGTYECGFTIGSIRHIGRTYLSVALLPDTITLSSMPLTVDCSENQESVSITVSAIIPASNTTYAISWGYNGNVSPDVKMTTSSSYVNYTFNPAILCKQTIEPYVNISFKNVIGQIKSAQLNIPVIYAGKPFCKEELLDKDTWPKTPAGDTVIIRTCPAGTVGYKSRPCNGPAWQAVFSSCVSEQLNKISNAAEAFLKGLGATTEVAKNIFEGLKNSSTLSSGSGESIADISASIGVLNMMADASNTTVLGEDIFPDFVSAASNMLNGTWSGVNDTIRYKMSSNYLESVEGLVKNIKVNQSDGINSTNLDLTFCRSNDCDVSVFDIGVNMNKTNGILKTVAVKNLMSKLNNSFNGIQPERTDLILSATLDNNSDSTIQIRLDFPSGKTNPTQPHCVFWNTTRNQWSDEGCNISISDENHTICECNHLTAFSVLMSKGDGGKQDPILELISNIGLGVSICSLVIFLIIESLVWSAVVKTNLSHFRHTAIVNIATFLLLADCSFLASSNPKTLTDSWCLVLTICKHLFFLAMFCWMLCLSIMLVHQLIFVFSPLRKRVFMFLSSILGYVCPILMVGSSYVYCKYTNQDYYDSKTCWLVYVKLLVGSMHAFLLPVGTIVLANLFSMIVVIVTLMKTSVPDSSKADDKETAKGILKVVIVLTPVFGVTWIVGFMQLIMSDSPIYNVITYIFTILNTFQGFFILITGCFAEQKVREELFKLITGKSKGNDSTKKFTSTTYTKDH</sequence>
<keyword evidence="7" id="KW-1015">Disulfide bond</keyword>
<evidence type="ECO:0000313" key="14">
    <source>
        <dbReference type="Ensembl" id="ENSHBUP00000027861.1"/>
    </source>
</evidence>
<dbReference type="GeneTree" id="ENSGT00940000154603"/>
<dbReference type="PROSITE" id="PS50261">
    <property type="entry name" value="G_PROTEIN_RECEP_F2_4"/>
    <property type="match status" value="1"/>
</dbReference>
<protein>
    <submittedName>
        <fullName evidence="14">Adhesion G-protein coupled receptor F1-like</fullName>
    </submittedName>
</protein>
<feature type="transmembrane region" description="Helical" evidence="11">
    <location>
        <begin position="837"/>
        <end position="860"/>
    </location>
</feature>
<dbReference type="InterPro" id="IPR000832">
    <property type="entry name" value="GPCR_2_secretin-like"/>
</dbReference>
<dbReference type="GO" id="GO:0007166">
    <property type="term" value="P:cell surface receptor signaling pathway"/>
    <property type="evidence" value="ECO:0007669"/>
    <property type="project" value="InterPro"/>
</dbReference>
<dbReference type="PRINTS" id="PR00249">
    <property type="entry name" value="GPCRSECRETIN"/>
</dbReference>
<dbReference type="Pfam" id="PF00002">
    <property type="entry name" value="7tm_2"/>
    <property type="match status" value="1"/>
</dbReference>
<accession>A0A3Q2WPC7</accession>
<evidence type="ECO:0000256" key="8">
    <source>
        <dbReference type="ARBA" id="ARBA00023170"/>
    </source>
</evidence>
<dbReference type="GO" id="GO:0016020">
    <property type="term" value="C:membrane"/>
    <property type="evidence" value="ECO:0007669"/>
    <property type="project" value="UniProtKB-SubCell"/>
</dbReference>
<keyword evidence="3 11" id="KW-0812">Transmembrane</keyword>
<keyword evidence="4 11" id="KW-1133">Transmembrane helix</keyword>
<dbReference type="InterPro" id="IPR036445">
    <property type="entry name" value="GPCR_2_extracell_dom_sf"/>
</dbReference>
<evidence type="ECO:0000256" key="11">
    <source>
        <dbReference type="SAM" id="Phobius"/>
    </source>
</evidence>
<keyword evidence="15" id="KW-1185">Reference proteome</keyword>
<dbReference type="GO" id="GO:0004930">
    <property type="term" value="F:G protein-coupled receptor activity"/>
    <property type="evidence" value="ECO:0007669"/>
    <property type="project" value="UniProtKB-KW"/>
</dbReference>
<dbReference type="PANTHER" id="PTHR45813:SF2">
    <property type="entry name" value="ADHESION G-PROTEIN COUPLED RECEPTOR F3"/>
    <property type="match status" value="1"/>
</dbReference>
<keyword evidence="9" id="KW-0325">Glycoprotein</keyword>
<feature type="transmembrane region" description="Helical" evidence="11">
    <location>
        <begin position="806"/>
        <end position="830"/>
    </location>
</feature>
<evidence type="ECO:0000256" key="1">
    <source>
        <dbReference type="ARBA" id="ARBA00004141"/>
    </source>
</evidence>
<proteinExistence type="inferred from homology"/>
<comment type="similarity">
    <text evidence="2">Belongs to the G-protein coupled receptor 2 family. Adhesion G-protein coupled receptor (ADGR) subfamily.</text>
</comment>
<feature type="domain" description="G-protein coupled receptors family 2 profile 2" evidence="13">
    <location>
        <begin position="727"/>
        <end position="987"/>
    </location>
</feature>
<reference evidence="14" key="1">
    <citation type="submission" date="2025-05" db="UniProtKB">
        <authorList>
            <consortium name="Ensembl"/>
        </authorList>
    </citation>
    <scope>IDENTIFICATION</scope>
</reference>
<dbReference type="Gene3D" id="2.60.220.50">
    <property type="match status" value="1"/>
</dbReference>
<evidence type="ECO:0000256" key="6">
    <source>
        <dbReference type="ARBA" id="ARBA00023136"/>
    </source>
</evidence>
<dbReference type="PANTHER" id="PTHR45813">
    <property type="entry name" value="IG-LIKE DOMAIN-CONTAINING PROTEIN"/>
    <property type="match status" value="1"/>
</dbReference>
<dbReference type="InterPro" id="IPR057244">
    <property type="entry name" value="GAIN_B"/>
</dbReference>
<feature type="transmembrane region" description="Helical" evidence="11">
    <location>
        <begin position="960"/>
        <end position="986"/>
    </location>
</feature>
<dbReference type="RefSeq" id="XP_005952145.1">
    <property type="nucleotide sequence ID" value="XM_005952083.3"/>
</dbReference>
<evidence type="ECO:0000256" key="2">
    <source>
        <dbReference type="ARBA" id="ARBA00007343"/>
    </source>
</evidence>
<feature type="transmembrane region" description="Helical" evidence="11">
    <location>
        <begin position="931"/>
        <end position="954"/>
    </location>
</feature>
<dbReference type="CTD" id="565465"/>
<feature type="transmembrane region" description="Helical" evidence="11">
    <location>
        <begin position="889"/>
        <end position="911"/>
    </location>
</feature>
<dbReference type="InterPro" id="IPR017981">
    <property type="entry name" value="GPCR_2-like_7TM"/>
</dbReference>
<evidence type="ECO:0000256" key="4">
    <source>
        <dbReference type="ARBA" id="ARBA00022989"/>
    </source>
</evidence>
<keyword evidence="8" id="KW-0675">Receptor</keyword>
<dbReference type="InterPro" id="IPR000203">
    <property type="entry name" value="GPS"/>
</dbReference>
<keyword evidence="5" id="KW-0297">G-protein coupled receptor</keyword>